<dbReference type="SUPFAM" id="SSF48403">
    <property type="entry name" value="Ankyrin repeat"/>
    <property type="match status" value="5"/>
</dbReference>
<evidence type="ECO:0000313" key="6">
    <source>
        <dbReference type="Proteomes" id="UP001146793"/>
    </source>
</evidence>
<name>A0AAV8AA82_9EUKA</name>
<dbReference type="PANTHER" id="PTHR24126:SF65">
    <property type="entry name" value="CHROMOSOME UNDETERMINED SCAFFOLD_20, WHOLE GENOME SHOTGUN SEQUENCE"/>
    <property type="match status" value="1"/>
</dbReference>
<dbReference type="PANTHER" id="PTHR24126">
    <property type="entry name" value="ANKYRIN REPEAT, PH AND SEC7 DOMAIN CONTAINING PROTEIN SECG-RELATED"/>
    <property type="match status" value="1"/>
</dbReference>
<feature type="repeat" description="ANK" evidence="3">
    <location>
        <begin position="1266"/>
        <end position="1300"/>
    </location>
</feature>
<organism evidence="5 6">
    <name type="scientific">Anaeramoeba flamelloides</name>
    <dbReference type="NCBI Taxonomy" id="1746091"/>
    <lineage>
        <taxon>Eukaryota</taxon>
        <taxon>Metamonada</taxon>
        <taxon>Anaeramoebidae</taxon>
        <taxon>Anaeramoeba</taxon>
    </lineage>
</organism>
<dbReference type="InterPro" id="IPR036770">
    <property type="entry name" value="Ankyrin_rpt-contain_sf"/>
</dbReference>
<dbReference type="InterPro" id="IPR002110">
    <property type="entry name" value="Ankyrin_rpt"/>
</dbReference>
<evidence type="ECO:0000256" key="4">
    <source>
        <dbReference type="SAM" id="MobiDB-lite"/>
    </source>
</evidence>
<dbReference type="Gene3D" id="1.25.40.20">
    <property type="entry name" value="Ankyrin repeat-containing domain"/>
    <property type="match status" value="9"/>
</dbReference>
<dbReference type="SMART" id="SM00248">
    <property type="entry name" value="ANK"/>
    <property type="match status" value="27"/>
</dbReference>
<protein>
    <submittedName>
        <fullName evidence="5">Molting protein mlt-4</fullName>
    </submittedName>
</protein>
<sequence>MEELLKEDVNEQNVDQSYQGYESRLSKICSSKEPNLKVIKHLFALGTNPNICFKRGPTPLILLSKQKTFDDEKKRRNLIKIILFLIKSGGNPFLATSNKKNCFGYLFKRRELDLIHQILITFFETKIQKMKIKSVHELKVTNQLDLYLFLLIKKHNFKKIEELFLESYQKSNMVKRQEQGKEKEKEKEKEKDKGYTEENTQANLFHLLFLFLFHMKTQKMDEITFSWLTGFIIKFKFTIKNEINKKMFMHLTILHEICIFGLGSPKIQLNLIKILSNTFTELNFHIETKFGDNALHLICLNKHYNHKDSNFEELFDYISSKFQKIHFKNNFHQIPLYYLYYNPKPKKSILQLMVDRGYNLIQRNNKNENILHLLTKKKPNIPIKIIKILIHNGVNINCEDINNSTPLHNLCSLDPLPHIDVFKYFFKMGADHTIKNKQDYTPLQLLCMSKYVSLDIIKLFIKHGANYLLVTKSIQNLLYLVCKHCDDIFCNINDIDQSSNNNSNNTKKINNDKNKNNKKNSKKNNNNNNNNKKKKNTKKSKNKKNTTKNKNKNNNTNKNNNSTTKNKNKNKNKNNYNKNSHDNKNLNNYDQNEKLKIINFFIKQNLNINLQDTNGITPLAILLKNKNNNANSIKTIEYLIIKGATIYHTSNNERFIFLLLCQNKYSTFKLLKYLYLKTKIDYNQIIHHDYNLLQTILYQNPDCNLKFIQFLIDQGYDLNNAFGKDQNTPLHCLCLSNPTSTNMLQLLLKNGVLVNQLNKIKRVPLHCLCNKKINSLPMLKLLIDNNSKMNNKDNLLRTPLHLHLQHRQYPTIETTSILIQSGSNVNHQDYEGKTPLHLYCNQSKYKFNFEIIKLIIKNGMDINLKDNKKQTILHILCKNQELPFKILLFLKQNGANFKSKNILKNTPFHLICKNFYNTNFLIRDFGNLVDGQKMNKIILLKNSHNQTMFHLICKNPKIALSGDLIKLFLKFKPKLKQSDKFGKTIFNYYLLRSDCKLKIIEEFVKCKVNIHLISKKEKWNSLHVYLQNKNCSLIIIKKLFDLGVNLNQLDYLNRTPLNIICGLNYIDFKKKFNIIKFLFENTDLVFLDNNMDNTKHAINTDNNKNCNKLINTPLHSLCGLTNPPLNIIQYFIKKNMSVNLLNEQKLNALQVLLKNESFKKIIKKLPIIEFFIENNSIFPLYLKFKRNLSKNKKHSNTNSLFLLICQYSTPSIILIKNFFQKKIQLNIHNNINRTPLHLICLKPNPSIASIKLFIQNNANINLKDHYYNTPLHYICKKKNPSFEIIKLFLDHGSILGARNNDGKTAFHLLCSNINDDDKVSLLLIIKLFLQRGIDLNMQTYSNSILARSQKFYMNQNTNINSLNKKNYTGKSALHFLFDSNEPPIKIIKYLIKKGANLSLSDINNFSPIHYFCNRNSPSNKCLIYLINIGFNFNFNKITPFHLLALNENPNINTCKLLVPFINNLNQPIFKKKNLLQWICEKNPSLDILNLLFQYGANIHTVNKKNQSLLHIICSKYCPPIDIIKLLIEYKIDINHQDHKSRTSLILIIRKMARINCFKMNPRNYIFDIY</sequence>
<proteinExistence type="predicted"/>
<dbReference type="PROSITE" id="PS50297">
    <property type="entry name" value="ANK_REP_REGION"/>
    <property type="match status" value="2"/>
</dbReference>
<dbReference type="PROSITE" id="PS50088">
    <property type="entry name" value="ANK_REPEAT"/>
    <property type="match status" value="6"/>
</dbReference>
<feature type="repeat" description="ANK" evidence="3">
    <location>
        <begin position="1231"/>
        <end position="1265"/>
    </location>
</feature>
<feature type="region of interest" description="Disordered" evidence="4">
    <location>
        <begin position="175"/>
        <end position="195"/>
    </location>
</feature>
<evidence type="ECO:0000256" key="1">
    <source>
        <dbReference type="ARBA" id="ARBA00022737"/>
    </source>
</evidence>
<feature type="repeat" description="ANK" evidence="3">
    <location>
        <begin position="1301"/>
        <end position="1340"/>
    </location>
</feature>
<dbReference type="Proteomes" id="UP001146793">
    <property type="component" value="Unassembled WGS sequence"/>
</dbReference>
<gene>
    <name evidence="5" type="ORF">M0812_06950</name>
</gene>
<feature type="region of interest" description="Disordered" evidence="4">
    <location>
        <begin position="499"/>
        <end position="587"/>
    </location>
</feature>
<comment type="caution">
    <text evidence="5">The sequence shown here is derived from an EMBL/GenBank/DDBJ whole genome shotgun (WGS) entry which is preliminary data.</text>
</comment>
<evidence type="ECO:0000313" key="5">
    <source>
        <dbReference type="EMBL" id="KAJ3450763.1"/>
    </source>
</evidence>
<feature type="compositionally biased region" description="Low complexity" evidence="4">
    <location>
        <begin position="499"/>
        <end position="508"/>
    </location>
</feature>
<dbReference type="EMBL" id="JANTQA010000012">
    <property type="protein sequence ID" value="KAJ3450763.1"/>
    <property type="molecule type" value="Genomic_DNA"/>
</dbReference>
<feature type="compositionally biased region" description="Basic residues" evidence="4">
    <location>
        <begin position="531"/>
        <end position="551"/>
    </location>
</feature>
<feature type="compositionally biased region" description="Low complexity" evidence="4">
    <location>
        <begin position="552"/>
        <end position="565"/>
    </location>
</feature>
<feature type="repeat" description="ANK" evidence="3">
    <location>
        <begin position="725"/>
        <end position="759"/>
    </location>
</feature>
<accession>A0AAV8AA82</accession>
<feature type="repeat" description="ANK" evidence="3">
    <location>
        <begin position="831"/>
        <end position="867"/>
    </location>
</feature>
<keyword evidence="1" id="KW-0677">Repeat</keyword>
<evidence type="ECO:0000256" key="3">
    <source>
        <dbReference type="PROSITE-ProRule" id="PRU00023"/>
    </source>
</evidence>
<keyword evidence="2 3" id="KW-0040">ANK repeat</keyword>
<dbReference type="Pfam" id="PF12796">
    <property type="entry name" value="Ank_2"/>
    <property type="match status" value="3"/>
</dbReference>
<reference evidence="5" key="1">
    <citation type="submission" date="2022-08" db="EMBL/GenBank/DDBJ databases">
        <title>Novel sulphate-reducing endosymbionts in the free-living metamonad Anaeramoeba.</title>
        <authorList>
            <person name="Jerlstrom-Hultqvist J."/>
            <person name="Cepicka I."/>
            <person name="Gallot-Lavallee L."/>
            <person name="Salas-Leiva D."/>
            <person name="Curtis B.A."/>
            <person name="Zahonova K."/>
            <person name="Pipaliya S."/>
            <person name="Dacks J."/>
            <person name="Roger A.J."/>
        </authorList>
    </citation>
    <scope>NUCLEOTIDE SEQUENCE</scope>
    <source>
        <strain evidence="5">Busselton2</strain>
    </source>
</reference>
<evidence type="ECO:0000256" key="2">
    <source>
        <dbReference type="ARBA" id="ARBA00023043"/>
    </source>
</evidence>
<feature type="repeat" description="ANK" evidence="3">
    <location>
        <begin position="1368"/>
        <end position="1402"/>
    </location>
</feature>